<name>A0A0F3H4U1_STRPA</name>
<dbReference type="EMBL" id="WMZA01000001">
    <property type="protein sequence ID" value="MTR61824.1"/>
    <property type="molecule type" value="Genomic_DNA"/>
</dbReference>
<dbReference type="Proteomes" id="UP000285725">
    <property type="component" value="Unassembled WGS sequence"/>
</dbReference>
<dbReference type="Proteomes" id="UP001248323">
    <property type="component" value="Chromosome"/>
</dbReference>
<dbReference type="Proteomes" id="UP000462658">
    <property type="component" value="Unassembled WGS sequence"/>
</dbReference>
<evidence type="ECO:0000313" key="7">
    <source>
        <dbReference type="Proteomes" id="UP000285725"/>
    </source>
</evidence>
<keyword evidence="1" id="KW-0732">Signal</keyword>
<dbReference type="EMBL" id="CP133988">
    <property type="protein sequence ID" value="WNB82614.1"/>
    <property type="molecule type" value="Genomic_DNA"/>
</dbReference>
<dbReference type="EMBL" id="QSIO01000001">
    <property type="protein sequence ID" value="RHC95805.1"/>
    <property type="molecule type" value="Genomic_DNA"/>
</dbReference>
<evidence type="ECO:0000313" key="9">
    <source>
        <dbReference type="Proteomes" id="UP000441330"/>
    </source>
</evidence>
<dbReference type="Proteomes" id="UP000441330">
    <property type="component" value="Unassembled WGS sequence"/>
</dbReference>
<gene>
    <name evidence="4" type="ORF">DW820_01355</name>
    <name evidence="5" type="ORF">DWZ19_07405</name>
    <name evidence="2" type="ORF">GMC80_00250</name>
    <name evidence="3" type="ORF">GMC94_06820</name>
    <name evidence="6" type="ORF">RDV49_06755</name>
</gene>
<dbReference type="EMBL" id="WMZJ01000004">
    <property type="protein sequence ID" value="MTS54579.1"/>
    <property type="molecule type" value="Genomic_DNA"/>
</dbReference>
<organism evidence="3 9">
    <name type="scientific">Streptococcus parasanguinis</name>
    <dbReference type="NCBI Taxonomy" id="1318"/>
    <lineage>
        <taxon>Bacteria</taxon>
        <taxon>Bacillati</taxon>
        <taxon>Bacillota</taxon>
        <taxon>Bacilli</taxon>
        <taxon>Lactobacillales</taxon>
        <taxon>Streptococcaceae</taxon>
        <taxon>Streptococcus</taxon>
    </lineage>
</organism>
<evidence type="ECO:0000313" key="4">
    <source>
        <dbReference type="EMBL" id="RHC95805.1"/>
    </source>
</evidence>
<dbReference type="EMBL" id="QRQU01000004">
    <property type="protein sequence ID" value="RHN25384.1"/>
    <property type="molecule type" value="Genomic_DNA"/>
</dbReference>
<protein>
    <recommendedName>
        <fullName evidence="11">Lipoprotein</fullName>
    </recommendedName>
</protein>
<feature type="chain" id="PRO_5044053820" description="Lipoprotein" evidence="1">
    <location>
        <begin position="28"/>
        <end position="150"/>
    </location>
</feature>
<evidence type="ECO:0000313" key="5">
    <source>
        <dbReference type="EMBL" id="RHN25384.1"/>
    </source>
</evidence>
<reference evidence="9 10" key="2">
    <citation type="journal article" date="2019" name="Nat. Med.">
        <title>A library of human gut bacterial isolates paired with longitudinal multiomics data enables mechanistic microbiome research.</title>
        <authorList>
            <person name="Poyet M."/>
            <person name="Groussin M."/>
            <person name="Gibbons S.M."/>
            <person name="Avila-Pacheco J."/>
            <person name="Jiang X."/>
            <person name="Kearney S.M."/>
            <person name="Perrotta A.R."/>
            <person name="Berdy B."/>
            <person name="Zhao S."/>
            <person name="Lieberman T.D."/>
            <person name="Swanson P.K."/>
            <person name="Smith M."/>
            <person name="Roesemann S."/>
            <person name="Alexander J.E."/>
            <person name="Rich S.A."/>
            <person name="Livny J."/>
            <person name="Vlamakis H."/>
            <person name="Clish C."/>
            <person name="Bullock K."/>
            <person name="Deik A."/>
            <person name="Scott J."/>
            <person name="Pierce K.A."/>
            <person name="Xavier R.J."/>
            <person name="Alm E.J."/>
        </authorList>
    </citation>
    <scope>NUCLEOTIDE SEQUENCE [LARGE SCALE GENOMIC DNA]</scope>
    <source>
        <strain evidence="3 9">BIOML-A1</strain>
        <strain evidence="2 10">BIOML-A10</strain>
    </source>
</reference>
<evidence type="ECO:0008006" key="11">
    <source>
        <dbReference type="Google" id="ProtNLM"/>
    </source>
</evidence>
<evidence type="ECO:0000313" key="8">
    <source>
        <dbReference type="Proteomes" id="UP000285773"/>
    </source>
</evidence>
<reference evidence="6" key="3">
    <citation type="submission" date="2023-09" db="EMBL/GenBank/DDBJ databases">
        <title>Streptococcus_parasanguinius_hifiasm_complete_genome_Zymo_Research_ D6332.</title>
        <authorList>
            <person name="Damerum A."/>
        </authorList>
    </citation>
    <scope>NUCLEOTIDE SEQUENCE</scope>
    <source>
        <strain evidence="6">B-1756</strain>
    </source>
</reference>
<proteinExistence type="predicted"/>
<evidence type="ECO:0000256" key="1">
    <source>
        <dbReference type="SAM" id="SignalP"/>
    </source>
</evidence>
<evidence type="ECO:0000313" key="2">
    <source>
        <dbReference type="EMBL" id="MTR61824.1"/>
    </source>
</evidence>
<reference evidence="7 8" key="1">
    <citation type="submission" date="2018-08" db="EMBL/GenBank/DDBJ databases">
        <title>A genome reference for cultivated species of the human gut microbiota.</title>
        <authorList>
            <person name="Zou Y."/>
            <person name="Xue W."/>
            <person name="Luo G."/>
        </authorList>
    </citation>
    <scope>NUCLEOTIDE SEQUENCE [LARGE SCALE GENOMIC DNA]</scope>
    <source>
        <strain evidence="5 7">AF30-12BH</strain>
        <strain evidence="4 8">AM33-3BH</strain>
    </source>
</reference>
<evidence type="ECO:0000313" key="3">
    <source>
        <dbReference type="EMBL" id="MTS54579.1"/>
    </source>
</evidence>
<dbReference type="PROSITE" id="PS51257">
    <property type="entry name" value="PROKAR_LIPOPROTEIN"/>
    <property type="match status" value="1"/>
</dbReference>
<sequence>MKNFKRILLAVVAVFAAVLLVACGAKSDNGTYVYKPSKTEVKEILEEQGAPSSSVDALIDNVKLEVSVTIKDKTGSLKIKGEMMGQKTDQSFDMKVDQQKKTLQSKTGEGEKVKYKVSGDVFTFDLSGEKSSGHEAALEMFKNAKFKRTK</sequence>
<feature type="signal peptide" evidence="1">
    <location>
        <begin position="1"/>
        <end position="27"/>
    </location>
</feature>
<accession>A0A0F3H4U1</accession>
<evidence type="ECO:0000313" key="10">
    <source>
        <dbReference type="Proteomes" id="UP000462658"/>
    </source>
</evidence>
<dbReference type="RefSeq" id="WP_003007432.1">
    <property type="nucleotide sequence ID" value="NZ_CABJDC010000004.1"/>
</dbReference>
<dbReference type="Proteomes" id="UP000285773">
    <property type="component" value="Unassembled WGS sequence"/>
</dbReference>
<dbReference type="AlphaFoldDB" id="A0A0F3H4U1"/>
<evidence type="ECO:0000313" key="6">
    <source>
        <dbReference type="EMBL" id="WNB82614.1"/>
    </source>
</evidence>